<organism evidence="2 3">
    <name type="scientific">Dissostichus mawsoni</name>
    <name type="common">Antarctic cod</name>
    <dbReference type="NCBI Taxonomy" id="36200"/>
    <lineage>
        <taxon>Eukaryota</taxon>
        <taxon>Metazoa</taxon>
        <taxon>Chordata</taxon>
        <taxon>Craniata</taxon>
        <taxon>Vertebrata</taxon>
        <taxon>Euteleostomi</taxon>
        <taxon>Actinopterygii</taxon>
        <taxon>Neopterygii</taxon>
        <taxon>Teleostei</taxon>
        <taxon>Neoteleostei</taxon>
        <taxon>Acanthomorphata</taxon>
        <taxon>Eupercaria</taxon>
        <taxon>Perciformes</taxon>
        <taxon>Notothenioidei</taxon>
        <taxon>Nototheniidae</taxon>
        <taxon>Dissostichus</taxon>
    </lineage>
</organism>
<reference evidence="2 3" key="1">
    <citation type="submission" date="2020-03" db="EMBL/GenBank/DDBJ databases">
        <title>Dissostichus mawsoni Genome sequencing and assembly.</title>
        <authorList>
            <person name="Park H."/>
        </authorList>
    </citation>
    <scope>NUCLEOTIDE SEQUENCE [LARGE SCALE GENOMIC DNA]</scope>
    <source>
        <strain evidence="2">DM0001</strain>
        <tissue evidence="2">Muscle</tissue>
    </source>
</reference>
<comment type="caution">
    <text evidence="2">The sequence shown here is derived from an EMBL/GenBank/DDBJ whole genome shotgun (WGS) entry which is preliminary data.</text>
</comment>
<sequence>MLFTERSISCCLASSPLWVCWIWSTAPMILSSKVRTITPFTWVSCFPASSLSSAESPSVPMMDSSFLTAARASSSSSEGGRLTSSSEISVRSIA</sequence>
<dbReference type="EMBL" id="JAAKFY010000008">
    <property type="protein sequence ID" value="KAF3854097.1"/>
    <property type="molecule type" value="Genomic_DNA"/>
</dbReference>
<evidence type="ECO:0000313" key="2">
    <source>
        <dbReference type="EMBL" id="KAF3854097.1"/>
    </source>
</evidence>
<gene>
    <name evidence="2" type="ORF">F7725_014785</name>
</gene>
<feature type="compositionally biased region" description="Low complexity" evidence="1">
    <location>
        <begin position="71"/>
        <end position="87"/>
    </location>
</feature>
<dbReference type="OrthoDB" id="10540549at2759"/>
<evidence type="ECO:0000256" key="1">
    <source>
        <dbReference type="SAM" id="MobiDB-lite"/>
    </source>
</evidence>
<protein>
    <submittedName>
        <fullName evidence="2">Uncharacterized protein</fullName>
    </submittedName>
</protein>
<dbReference type="Proteomes" id="UP000518266">
    <property type="component" value="Unassembled WGS sequence"/>
</dbReference>
<proteinExistence type="predicted"/>
<name>A0A7J5YZY6_DISMA</name>
<accession>A0A7J5YZY6</accession>
<feature type="region of interest" description="Disordered" evidence="1">
    <location>
        <begin position="71"/>
        <end position="94"/>
    </location>
</feature>
<dbReference type="AlphaFoldDB" id="A0A7J5YZY6"/>
<evidence type="ECO:0000313" key="3">
    <source>
        <dbReference type="Proteomes" id="UP000518266"/>
    </source>
</evidence>
<keyword evidence="3" id="KW-1185">Reference proteome</keyword>